<protein>
    <recommendedName>
        <fullName evidence="1">Peptidoglycan binding-like domain-containing protein</fullName>
    </recommendedName>
</protein>
<gene>
    <name evidence="2" type="ORF">DP114_25680</name>
</gene>
<evidence type="ECO:0000313" key="2">
    <source>
        <dbReference type="EMBL" id="QDL10842.1"/>
    </source>
</evidence>
<proteinExistence type="predicted"/>
<dbReference type="AlphaFoldDB" id="A0A856MJX6"/>
<dbReference type="InterPro" id="IPR036366">
    <property type="entry name" value="PGBDSf"/>
</dbReference>
<dbReference type="RefSeq" id="WP_169267964.1">
    <property type="nucleotide sequence ID" value="NZ_CAWOXK010000001.1"/>
</dbReference>
<sequence length="82" mass="8966">MSTQAQPILKKGSQGPEVTRLQKLLNQADRKKNFGNPPPLKEDGEFGDNTETAVKNFQKFYGLTIDGVVGSKTWAKLTEAAS</sequence>
<accession>A0A856MJX6</accession>
<dbReference type="InterPro" id="IPR002477">
    <property type="entry name" value="Peptidoglycan-bd-like"/>
</dbReference>
<dbReference type="InterPro" id="IPR036365">
    <property type="entry name" value="PGBD-like_sf"/>
</dbReference>
<dbReference type="EMBL" id="CP030118">
    <property type="protein sequence ID" value="QDL10842.1"/>
    <property type="molecule type" value="Genomic_DNA"/>
</dbReference>
<evidence type="ECO:0000313" key="3">
    <source>
        <dbReference type="Proteomes" id="UP000503129"/>
    </source>
</evidence>
<keyword evidence="3" id="KW-1185">Reference proteome</keyword>
<dbReference type="Proteomes" id="UP000503129">
    <property type="component" value="Chromosome"/>
</dbReference>
<name>A0A856MJX6_9CYAN</name>
<dbReference type="Pfam" id="PF01471">
    <property type="entry name" value="PG_binding_1"/>
    <property type="match status" value="1"/>
</dbReference>
<reference evidence="2 3" key="1">
    <citation type="submission" date="2018-06" db="EMBL/GenBank/DDBJ databases">
        <title>Comparative genomics of Brasilonema spp. strains.</title>
        <authorList>
            <person name="Alvarenga D.O."/>
            <person name="Fiore M.F."/>
            <person name="Varani A.M."/>
        </authorList>
    </citation>
    <scope>NUCLEOTIDE SEQUENCE [LARGE SCALE GENOMIC DNA]</scope>
    <source>
        <strain evidence="2 3">CENA114</strain>
    </source>
</reference>
<feature type="domain" description="Peptidoglycan binding-like" evidence="1">
    <location>
        <begin position="14"/>
        <end position="77"/>
    </location>
</feature>
<dbReference type="Gene3D" id="1.10.101.10">
    <property type="entry name" value="PGBD-like superfamily/PGBD"/>
    <property type="match status" value="1"/>
</dbReference>
<dbReference type="SUPFAM" id="SSF47090">
    <property type="entry name" value="PGBD-like"/>
    <property type="match status" value="1"/>
</dbReference>
<dbReference type="KEGG" id="bsen:DP114_25680"/>
<evidence type="ECO:0000259" key="1">
    <source>
        <dbReference type="Pfam" id="PF01471"/>
    </source>
</evidence>
<organism evidence="2 3">
    <name type="scientific">Brasilonema sennae CENA114</name>
    <dbReference type="NCBI Taxonomy" id="415709"/>
    <lineage>
        <taxon>Bacteria</taxon>
        <taxon>Bacillati</taxon>
        <taxon>Cyanobacteriota</taxon>
        <taxon>Cyanophyceae</taxon>
        <taxon>Nostocales</taxon>
        <taxon>Scytonemataceae</taxon>
        <taxon>Brasilonema</taxon>
        <taxon>Bromeliae group (in: Brasilonema)</taxon>
    </lineage>
</organism>